<name>A0A3E1J1C4_GARVA</name>
<dbReference type="Gene3D" id="3.40.50.2020">
    <property type="match status" value="1"/>
</dbReference>
<dbReference type="PANTHER" id="PTHR47505:SF1">
    <property type="entry name" value="DNA UTILIZATION PROTEIN YHGH"/>
    <property type="match status" value="1"/>
</dbReference>
<protein>
    <recommendedName>
        <fullName evidence="4">ComF family protein</fullName>
    </recommendedName>
</protein>
<comment type="caution">
    <text evidence="2">The sequence shown here is derived from an EMBL/GenBank/DDBJ whole genome shotgun (WGS) entry which is preliminary data.</text>
</comment>
<gene>
    <name evidence="2" type="ORF">AXE77_00225</name>
</gene>
<evidence type="ECO:0000313" key="3">
    <source>
        <dbReference type="Proteomes" id="UP000259221"/>
    </source>
</evidence>
<dbReference type="SUPFAM" id="SSF53271">
    <property type="entry name" value="PRTase-like"/>
    <property type="match status" value="1"/>
</dbReference>
<dbReference type="CDD" id="cd06223">
    <property type="entry name" value="PRTases_typeI"/>
    <property type="match status" value="1"/>
</dbReference>
<dbReference type="InterPro" id="IPR000836">
    <property type="entry name" value="PRTase_dom"/>
</dbReference>
<dbReference type="PANTHER" id="PTHR47505">
    <property type="entry name" value="DNA UTILIZATION PROTEIN YHGH"/>
    <property type="match status" value="1"/>
</dbReference>
<dbReference type="Proteomes" id="UP000259221">
    <property type="component" value="Unassembled WGS sequence"/>
</dbReference>
<organism evidence="2 3">
    <name type="scientific">Gardnerella vaginalis</name>
    <dbReference type="NCBI Taxonomy" id="2702"/>
    <lineage>
        <taxon>Bacteria</taxon>
        <taxon>Bacillati</taxon>
        <taxon>Actinomycetota</taxon>
        <taxon>Actinomycetes</taxon>
        <taxon>Bifidobacteriales</taxon>
        <taxon>Bifidobacteriaceae</taxon>
        <taxon>Gardnerella</taxon>
    </lineage>
</organism>
<dbReference type="InterPro" id="IPR029057">
    <property type="entry name" value="PRTase-like"/>
</dbReference>
<accession>A0A3E1J1C4</accession>
<comment type="similarity">
    <text evidence="1">Belongs to the ComF/GntX family.</text>
</comment>
<dbReference type="RefSeq" id="WP_240612602.1">
    <property type="nucleotide sequence ID" value="NZ_LRTV01000001.1"/>
</dbReference>
<dbReference type="InterPro" id="IPR051910">
    <property type="entry name" value="ComF/GntX_DNA_util-trans"/>
</dbReference>
<proteinExistence type="inferred from homology"/>
<evidence type="ECO:0000313" key="2">
    <source>
        <dbReference type="EMBL" id="RFD79998.1"/>
    </source>
</evidence>
<sequence>MPGWYVAHWPDIMRAIWNMVLPRGCAGCDVPDEVLCSTCCRALRRWQRVPFKSVKCGYRYACGIYAGTVRTAILSWKDHQDVACDTVFSDLIADLVVCVMRELAQISLEPRVGIRIAQSNNEIVSDTCIYDWQKPILVVPLPSSRASMRKRGRQHMFPVAQAVAKALCVAGFPAYVANIVRMDAAVSAKSVQTANGSRGRSHRAAHAFRVDYCALPNQCLLRSEVGDDCGSALQVILIDDIVTTGSTMSSCASVLQCAGAIPVAAFSIACVPSKDARVGCQSVSL</sequence>
<evidence type="ECO:0000256" key="1">
    <source>
        <dbReference type="ARBA" id="ARBA00008007"/>
    </source>
</evidence>
<dbReference type="EMBL" id="LRTV01000001">
    <property type="protein sequence ID" value="RFD79998.1"/>
    <property type="molecule type" value="Genomic_DNA"/>
</dbReference>
<evidence type="ECO:0008006" key="4">
    <source>
        <dbReference type="Google" id="ProtNLM"/>
    </source>
</evidence>
<reference evidence="2 3" key="1">
    <citation type="submission" date="2016-02" db="EMBL/GenBank/DDBJ databases">
        <authorList>
            <person name="Alioto T."/>
            <person name="Alioto T."/>
        </authorList>
    </citation>
    <scope>NUCLEOTIDE SEQUENCE [LARGE SCALE GENOMIC DNA]</scope>
    <source>
        <strain evidence="2 3">NR010</strain>
    </source>
</reference>
<dbReference type="AlphaFoldDB" id="A0A3E1J1C4"/>